<dbReference type="InterPro" id="IPR013783">
    <property type="entry name" value="Ig-like_fold"/>
</dbReference>
<dbReference type="OMA" id="NNHAFKL"/>
<feature type="region of interest" description="Disordered" evidence="1">
    <location>
        <begin position="372"/>
        <end position="395"/>
    </location>
</feature>
<feature type="compositionally biased region" description="Low complexity" evidence="1">
    <location>
        <begin position="75"/>
        <end position="98"/>
    </location>
</feature>
<feature type="region of interest" description="Disordered" evidence="1">
    <location>
        <begin position="36"/>
        <end position="98"/>
    </location>
</feature>
<evidence type="ECO:0000256" key="1">
    <source>
        <dbReference type="SAM" id="MobiDB-lite"/>
    </source>
</evidence>
<feature type="compositionally biased region" description="Polar residues" evidence="1">
    <location>
        <begin position="423"/>
        <end position="433"/>
    </location>
</feature>
<feature type="compositionally biased region" description="Basic residues" evidence="1">
    <location>
        <begin position="447"/>
        <end position="462"/>
    </location>
</feature>
<organism evidence="3 4">
    <name type="scientific">Tieghemostelium lacteum</name>
    <name type="common">Slime mold</name>
    <name type="synonym">Dictyostelium lacteum</name>
    <dbReference type="NCBI Taxonomy" id="361077"/>
    <lineage>
        <taxon>Eukaryota</taxon>
        <taxon>Amoebozoa</taxon>
        <taxon>Evosea</taxon>
        <taxon>Eumycetozoa</taxon>
        <taxon>Dictyostelia</taxon>
        <taxon>Dictyosteliales</taxon>
        <taxon>Raperosteliaceae</taxon>
        <taxon>Tieghemostelium</taxon>
    </lineage>
</organism>
<keyword evidence="4" id="KW-1185">Reference proteome</keyword>
<feature type="region of interest" description="Disordered" evidence="1">
    <location>
        <begin position="423"/>
        <end position="481"/>
    </location>
</feature>
<dbReference type="AlphaFoldDB" id="A0A152A512"/>
<feature type="compositionally biased region" description="Polar residues" evidence="1">
    <location>
        <begin position="486"/>
        <end position="495"/>
    </location>
</feature>
<comment type="caution">
    <text evidence="3">The sequence shown here is derived from an EMBL/GenBank/DDBJ whole genome shotgun (WGS) entry which is preliminary data.</text>
</comment>
<dbReference type="SUPFAM" id="SSF81296">
    <property type="entry name" value="E set domains"/>
    <property type="match status" value="1"/>
</dbReference>
<dbReference type="InterPro" id="IPR014756">
    <property type="entry name" value="Ig_E-set"/>
</dbReference>
<dbReference type="InParanoid" id="A0A152A512"/>
<accession>A0A152A512</accession>
<feature type="compositionally biased region" description="Low complexity" evidence="1">
    <location>
        <begin position="463"/>
        <end position="481"/>
    </location>
</feature>
<dbReference type="SMART" id="SM00429">
    <property type="entry name" value="IPT"/>
    <property type="match status" value="1"/>
</dbReference>
<feature type="region of interest" description="Disordered" evidence="1">
    <location>
        <begin position="486"/>
        <end position="505"/>
    </location>
</feature>
<proteinExistence type="predicted"/>
<dbReference type="Proteomes" id="UP000076078">
    <property type="component" value="Unassembled WGS sequence"/>
</dbReference>
<dbReference type="FunCoup" id="A0A152A512">
    <property type="interactions" value="21"/>
</dbReference>
<name>A0A152A512_TIELA</name>
<dbReference type="OrthoDB" id="19823at2759"/>
<sequence>MSDPYNNNHSMGDDNFNPFDSIRISQTLDLNFAFQQQQQANQQQHQINNVNNNNNSNFLNQSNIFNQTNSTLAQPSNHPPTLNNNTSPTITNTTQPQQSITFNTNNNTENLIVSGDIQLELKELLTSLETLAQESVTHIFFLCRVLQPHVTEDLRFPLLSKMFSDIPQMIPMITFQNFLTQYYQDANNHAFKLFMDFKELANLLARISYLQLLHLTNNLIPPGTPQYQFNILLKIHEYFQLVPFEKLKFFNTSLDGDSSLNNTFYHVQKIINLDSSIPIEIIHFIAGIVSLPLNELLLFHQWFSQMSKKMLAVLLALLQLDSTTVLDIKRILATSIISNTPPLILPNPINSQSNTTLKYSTNTNQITPTFLNSNNNFQQNQLHNNNTNNNTNLNSPSLISSGYSIQPLFPNLTNSSGLVPNDQLLSSPISSPVQMPYNEPSTPTSHHNIHSHSHSHTQHHSHSQQQQQQQHQLSSQPISHIQSSSNILNQPMTPSNNNNNNNSGLTGPDAYYLKIARQPPSSTVYQRILKPFPSIMLCGPNVENENLSNYFVEATLLRNDNHAEIANFLDGNKISRISNGTFAPFKKLKILTTSQQQRTLFRLKFVLKRYVGNDFQSFPNAVVLSDPVEVFSHTIYLTDKQDVPLPPSITEIIPSLGPLGTRVVVLGSNFSKSDDLKVSFNGHCVQAQFYEKGTIICHVPQSHELLSNRNLIVKVTNDGDQFSNESVTFTIL</sequence>
<dbReference type="Gene3D" id="2.60.40.10">
    <property type="entry name" value="Immunoglobulins"/>
    <property type="match status" value="1"/>
</dbReference>
<dbReference type="InterPro" id="IPR002909">
    <property type="entry name" value="IPT_dom"/>
</dbReference>
<dbReference type="CDD" id="cd00102">
    <property type="entry name" value="IPT"/>
    <property type="match status" value="1"/>
</dbReference>
<feature type="compositionally biased region" description="Low complexity" evidence="1">
    <location>
        <begin position="36"/>
        <end position="67"/>
    </location>
</feature>
<evidence type="ECO:0000313" key="4">
    <source>
        <dbReference type="Proteomes" id="UP000076078"/>
    </source>
</evidence>
<feature type="domain" description="IPT/TIG" evidence="2">
    <location>
        <begin position="646"/>
        <end position="732"/>
    </location>
</feature>
<gene>
    <name evidence="3" type="ORF">DLAC_02280</name>
</gene>
<evidence type="ECO:0000313" key="3">
    <source>
        <dbReference type="EMBL" id="KYR01171.1"/>
    </source>
</evidence>
<dbReference type="EMBL" id="LODT01000011">
    <property type="protein sequence ID" value="KYR01171.1"/>
    <property type="molecule type" value="Genomic_DNA"/>
</dbReference>
<dbReference type="PANTHER" id="PTHR33416">
    <property type="entry name" value="NUCLEAR PORE COMPLEX PROTEIN NUP1"/>
    <property type="match status" value="1"/>
</dbReference>
<dbReference type="PANTHER" id="PTHR33416:SF20">
    <property type="entry name" value="NUCLEAR PORE COMPLEX PROTEIN NUP1"/>
    <property type="match status" value="1"/>
</dbReference>
<protein>
    <submittedName>
        <fullName evidence="3">IPT/TIG domain-containing protein</fullName>
    </submittedName>
</protein>
<reference evidence="3 4" key="1">
    <citation type="submission" date="2015-12" db="EMBL/GenBank/DDBJ databases">
        <title>Dictyostelia acquired genes for synthesis and detection of signals that induce cell-type specialization by lateral gene transfer from prokaryotes.</title>
        <authorList>
            <person name="Gloeckner G."/>
            <person name="Schaap P."/>
        </authorList>
    </citation>
    <scope>NUCLEOTIDE SEQUENCE [LARGE SCALE GENOMIC DNA]</scope>
    <source>
        <strain evidence="3 4">TK</strain>
    </source>
</reference>
<evidence type="ECO:0000259" key="2">
    <source>
        <dbReference type="SMART" id="SM00429"/>
    </source>
</evidence>